<dbReference type="GO" id="GO:0006364">
    <property type="term" value="P:rRNA processing"/>
    <property type="evidence" value="ECO:0007669"/>
    <property type="project" value="InterPro"/>
</dbReference>
<dbReference type="GO" id="GO:0000172">
    <property type="term" value="C:ribonuclease MRP complex"/>
    <property type="evidence" value="ECO:0007669"/>
    <property type="project" value="TreeGrafter"/>
</dbReference>
<proteinExistence type="predicted"/>
<dbReference type="GO" id="GO:0034965">
    <property type="term" value="P:intronic box C/D snoRNA processing"/>
    <property type="evidence" value="ECO:0007669"/>
    <property type="project" value="TreeGrafter"/>
</dbReference>
<reference evidence="3 4" key="1">
    <citation type="journal article" date="2024" name="Front Chem Biol">
        <title>Unveiling the potential of Daldinia eschscholtzii MFLUCC 19-0629 through bioactivity and bioinformatics studies for enhanced sustainable agriculture production.</title>
        <authorList>
            <person name="Brooks S."/>
            <person name="Weaver J.A."/>
            <person name="Klomchit A."/>
            <person name="Alharthi S.A."/>
            <person name="Onlamun T."/>
            <person name="Nurani R."/>
            <person name="Vong T.K."/>
            <person name="Alberti F."/>
            <person name="Greco C."/>
        </authorList>
    </citation>
    <scope>NUCLEOTIDE SEQUENCE [LARGE SCALE GENOMIC DNA]</scope>
    <source>
        <strain evidence="3">MFLUCC 19-0629</strain>
    </source>
</reference>
<feature type="domain" description="PPPDE" evidence="2">
    <location>
        <begin position="92"/>
        <end position="224"/>
    </location>
</feature>
<dbReference type="GO" id="GO:0008233">
    <property type="term" value="F:peptidase activity"/>
    <property type="evidence" value="ECO:0007669"/>
    <property type="project" value="InterPro"/>
</dbReference>
<dbReference type="GO" id="GO:0008033">
    <property type="term" value="P:tRNA processing"/>
    <property type="evidence" value="ECO:0007669"/>
    <property type="project" value="InterPro"/>
</dbReference>
<keyword evidence="4" id="KW-1185">Reference proteome</keyword>
<dbReference type="GO" id="GO:0004526">
    <property type="term" value="F:ribonuclease P activity"/>
    <property type="evidence" value="ECO:0007669"/>
    <property type="project" value="TreeGrafter"/>
</dbReference>
<evidence type="ECO:0000259" key="2">
    <source>
        <dbReference type="PROSITE" id="PS51858"/>
    </source>
</evidence>
<dbReference type="AlphaFoldDB" id="A0AAX6MDQ0"/>
<dbReference type="PANTHER" id="PTHR28272:SF1">
    <property type="entry name" value="RIBONUCLEASES P_MRP PROTEIN SUBUNIT POP3"/>
    <property type="match status" value="1"/>
</dbReference>
<evidence type="ECO:0000313" key="4">
    <source>
        <dbReference type="Proteomes" id="UP001369815"/>
    </source>
</evidence>
<dbReference type="PANTHER" id="PTHR28272">
    <property type="entry name" value="RIBONUCLEASES P/MRP PROTEIN SUBUNIT POP3"/>
    <property type="match status" value="1"/>
</dbReference>
<name>A0AAX6MDQ0_9PEZI</name>
<sequence>MGFDTLARLKNARVTTEAYLKEKWKSRGLSGADAAAKAEEERRRREKNEFLCLILAKITGESAVEMPPLQWDPITPHKAVFLITMPIEFGKFQLSKNTYKLLAKHVGMSQNSVSHWALCVIDRSFNPSYCYDLMSDQLALNTLGKNYFRVTEITPEFIQKWTSCYYMGETTKSHEEIQAIGANHMLLHPRYNLLTSNCQDMAENLVRQLCDGRIISQAKLSEELSLVSPKIALDLMIARLRSKIEVLDEHEDSDSVKVDMDTIKALWHKVHRPTVTLEDQDTILELLCNLLAPLGQYRSEYVELSKGKRDKKRKRKVTTTQSESIAPPPAPELKSYVDVGIVTVTRHLQELASQPQAEKTNSDKKPVTQDAAHGFYSAIFVARSGPPNTLHGHLPQAVAIASKAHPEQIPIRLVGLSKPCDDHLSEALNIPRVSCIGIREGAPYSKALVEFIVKHVPPVEIQWMEEAKKAEYKATNINAIETFVGTKKQHSRGLPV</sequence>
<dbReference type="EMBL" id="JBANMG010000008">
    <property type="protein sequence ID" value="KAK6950322.1"/>
    <property type="molecule type" value="Genomic_DNA"/>
</dbReference>
<dbReference type="GO" id="GO:0000171">
    <property type="term" value="F:ribonuclease MRP activity"/>
    <property type="evidence" value="ECO:0007669"/>
    <property type="project" value="TreeGrafter"/>
</dbReference>
<protein>
    <recommendedName>
        <fullName evidence="2">PPPDE domain-containing protein</fullName>
    </recommendedName>
</protein>
<dbReference type="GO" id="GO:0005829">
    <property type="term" value="C:cytosol"/>
    <property type="evidence" value="ECO:0007669"/>
    <property type="project" value="TreeGrafter"/>
</dbReference>
<dbReference type="InterPro" id="IPR008580">
    <property type="entry name" value="PPPDE_dom"/>
</dbReference>
<gene>
    <name evidence="3" type="ORF">Daesc_008648</name>
</gene>
<dbReference type="Proteomes" id="UP001369815">
    <property type="component" value="Unassembled WGS sequence"/>
</dbReference>
<dbReference type="InterPro" id="IPR013241">
    <property type="entry name" value="RNase_P_Pop3"/>
</dbReference>
<dbReference type="PROSITE" id="PS51858">
    <property type="entry name" value="PPPDE"/>
    <property type="match status" value="1"/>
</dbReference>
<evidence type="ECO:0000256" key="1">
    <source>
        <dbReference type="SAM" id="MobiDB-lite"/>
    </source>
</evidence>
<comment type="caution">
    <text evidence="3">The sequence shown here is derived from an EMBL/GenBank/DDBJ whole genome shotgun (WGS) entry which is preliminary data.</text>
</comment>
<feature type="region of interest" description="Disordered" evidence="1">
    <location>
        <begin position="308"/>
        <end position="331"/>
    </location>
</feature>
<feature type="compositionally biased region" description="Basic residues" evidence="1">
    <location>
        <begin position="308"/>
        <end position="317"/>
    </location>
</feature>
<organism evidence="3 4">
    <name type="scientific">Daldinia eschscholtzii</name>
    <dbReference type="NCBI Taxonomy" id="292717"/>
    <lineage>
        <taxon>Eukaryota</taxon>
        <taxon>Fungi</taxon>
        <taxon>Dikarya</taxon>
        <taxon>Ascomycota</taxon>
        <taxon>Pezizomycotina</taxon>
        <taxon>Sordariomycetes</taxon>
        <taxon>Xylariomycetidae</taxon>
        <taxon>Xylariales</taxon>
        <taxon>Hypoxylaceae</taxon>
        <taxon>Daldinia</taxon>
    </lineage>
</organism>
<dbReference type="Pfam" id="PF08228">
    <property type="entry name" value="RNase_P_pop3"/>
    <property type="match status" value="1"/>
</dbReference>
<accession>A0AAX6MDQ0</accession>
<dbReference type="GO" id="GO:0005655">
    <property type="term" value="C:nucleolar ribonuclease P complex"/>
    <property type="evidence" value="ECO:0007669"/>
    <property type="project" value="TreeGrafter"/>
</dbReference>
<evidence type="ECO:0000313" key="3">
    <source>
        <dbReference type="EMBL" id="KAK6950322.1"/>
    </source>
</evidence>